<comment type="caution">
    <text evidence="4">The sequence shown here is derived from an EMBL/GenBank/DDBJ whole genome shotgun (WGS) entry which is preliminary data.</text>
</comment>
<evidence type="ECO:0000259" key="2">
    <source>
        <dbReference type="Pfam" id="PF05378"/>
    </source>
</evidence>
<dbReference type="Proteomes" id="UP001596548">
    <property type="component" value="Unassembled WGS sequence"/>
</dbReference>
<dbReference type="Pfam" id="PF19278">
    <property type="entry name" value="Hydant_A_C"/>
    <property type="match status" value="1"/>
</dbReference>
<dbReference type="Pfam" id="PF05378">
    <property type="entry name" value="Hydant_A_N"/>
    <property type="match status" value="1"/>
</dbReference>
<name>A0ABW2HT97_9ACTN</name>
<reference evidence="5" key="1">
    <citation type="journal article" date="2019" name="Int. J. Syst. Evol. Microbiol.">
        <title>The Global Catalogue of Microorganisms (GCM) 10K type strain sequencing project: providing services to taxonomists for standard genome sequencing and annotation.</title>
        <authorList>
            <consortium name="The Broad Institute Genomics Platform"/>
            <consortium name="The Broad Institute Genome Sequencing Center for Infectious Disease"/>
            <person name="Wu L."/>
            <person name="Ma J."/>
        </authorList>
    </citation>
    <scope>NUCLEOTIDE SEQUENCE [LARGE SCALE GENOMIC DNA]</scope>
    <source>
        <strain evidence="5">XZYJT-10</strain>
    </source>
</reference>
<dbReference type="PANTHER" id="PTHR11365">
    <property type="entry name" value="5-OXOPROLINASE RELATED"/>
    <property type="match status" value="1"/>
</dbReference>
<dbReference type="EMBL" id="JBHTBJ010000014">
    <property type="protein sequence ID" value="MFC7276414.1"/>
    <property type="molecule type" value="Genomic_DNA"/>
</dbReference>
<evidence type="ECO:0000313" key="4">
    <source>
        <dbReference type="EMBL" id="MFC7276414.1"/>
    </source>
</evidence>
<organism evidence="4 5">
    <name type="scientific">Paractinoplanes rhizophilus</name>
    <dbReference type="NCBI Taxonomy" id="1416877"/>
    <lineage>
        <taxon>Bacteria</taxon>
        <taxon>Bacillati</taxon>
        <taxon>Actinomycetota</taxon>
        <taxon>Actinomycetes</taxon>
        <taxon>Micromonosporales</taxon>
        <taxon>Micromonosporaceae</taxon>
        <taxon>Paractinoplanes</taxon>
    </lineage>
</organism>
<dbReference type="InterPro" id="IPR008040">
    <property type="entry name" value="Hydant_A_N"/>
</dbReference>
<feature type="domain" description="Acetophenone carboxylase-like C-terminal" evidence="3">
    <location>
        <begin position="506"/>
        <end position="671"/>
    </location>
</feature>
<protein>
    <submittedName>
        <fullName evidence="4">Hydantoinase/oxoprolinase family protein</fullName>
    </submittedName>
</protein>
<keyword evidence="5" id="KW-1185">Reference proteome</keyword>
<dbReference type="RefSeq" id="WP_378970714.1">
    <property type="nucleotide sequence ID" value="NZ_JBHTBJ010000014.1"/>
</dbReference>
<feature type="domain" description="Hydantoinase A/oxoprolinase" evidence="1">
    <location>
        <begin position="205"/>
        <end position="490"/>
    </location>
</feature>
<proteinExistence type="predicted"/>
<dbReference type="InterPro" id="IPR045079">
    <property type="entry name" value="Oxoprolinase-like"/>
</dbReference>
<evidence type="ECO:0000259" key="3">
    <source>
        <dbReference type="Pfam" id="PF19278"/>
    </source>
</evidence>
<dbReference type="Pfam" id="PF01968">
    <property type="entry name" value="Hydantoinase_A"/>
    <property type="match status" value="1"/>
</dbReference>
<dbReference type="PANTHER" id="PTHR11365:SF23">
    <property type="entry name" value="HYPOTHETICAL 5-OXOPROLINASE (EUROFUNG)-RELATED"/>
    <property type="match status" value="1"/>
</dbReference>
<sequence>MTDRPVRLAVDIGGTFVDAMELDTRTGEVRFRKASTTPAHPAEGVLNAIAALGTDLSEVELFIHGTTLGLNAVLERRGGNTGIITNEGFRDIFLIGRGNVPADHMYDFRYQRPESLVQRRFTAGVTGRLDYKGNVVEELDPGSVRAAARELVEVQGVTSIAICFLHSFLDPTHEREAARIIRAAYPDVSLSLSTDIVREYREYERTSTTVLEAYIRPIFERYVDELEAGLAAGGFAGRFLIMRSGGGSMTGAVAKTSPTHTVLSGPAGGIVGAAYLAGELGRDNLLTFDIGGTSLDACVIEKGSAVAAYEAQLEHFPLLIPTYDIRTIGAGGGSIAWLDRGLLKVGPQSAGAVPGPVCYGRGGTRPTVTDAAVVLGFVDPHRFLGGTMGLADEAARDAIRAQLAEPLGLSVPEAAAGIFDVLLARTVGAVRQITVERGHDPRVFSLLAFGGAGPLLAPLLAREMGIGEVLVPFAPSGFSAWGMLSADIVNDFSRTVMTTLDDADLAALEPLFKETEAEAVASLTAQGVPAGEGVLERQFELRYLGQEHSLMVTVGSTLDAAVVRRAFDELHHARYGHTMKNPLQILNLRVRGIGHTSRPALPVLPAGESAAEPRAHRDAYDFGTRAIVPFAVYDRDSLRAGDAFDGPALVDEGTSTTVVPSGQRVTVDAHGYLLITLGVRA</sequence>
<dbReference type="InterPro" id="IPR049517">
    <property type="entry name" value="ACX-like_C"/>
</dbReference>
<accession>A0ABW2HT97</accession>
<dbReference type="InterPro" id="IPR002821">
    <property type="entry name" value="Hydantoinase_A"/>
</dbReference>
<evidence type="ECO:0000259" key="1">
    <source>
        <dbReference type="Pfam" id="PF01968"/>
    </source>
</evidence>
<gene>
    <name evidence="4" type="ORF">ACFQS1_20665</name>
</gene>
<evidence type="ECO:0000313" key="5">
    <source>
        <dbReference type="Proteomes" id="UP001596548"/>
    </source>
</evidence>
<feature type="domain" description="Hydantoinase/oxoprolinase N-terminal" evidence="2">
    <location>
        <begin position="7"/>
        <end position="183"/>
    </location>
</feature>